<evidence type="ECO:0000256" key="1">
    <source>
        <dbReference type="SAM" id="MobiDB-lite"/>
    </source>
</evidence>
<sequence>MMKFVMPAAVLAVLGACATPVPSSFNGSESQVGNAVPLVIPAVPQPILVDPPTPVSTTSLDGPASSPVPRPSSTGMPPPPVEIGVVGPVPADLPAFEPLIMDEDVSG</sequence>
<dbReference type="Proteomes" id="UP000199550">
    <property type="component" value="Unassembled WGS sequence"/>
</dbReference>
<evidence type="ECO:0000256" key="2">
    <source>
        <dbReference type="SAM" id="SignalP"/>
    </source>
</evidence>
<proteinExistence type="predicted"/>
<dbReference type="EMBL" id="FOTF01000016">
    <property type="protein sequence ID" value="SFL37807.1"/>
    <property type="molecule type" value="Genomic_DNA"/>
</dbReference>
<dbReference type="AlphaFoldDB" id="A0A1I4H855"/>
<dbReference type="GeneID" id="97889963"/>
<evidence type="ECO:0008006" key="5">
    <source>
        <dbReference type="Google" id="ProtNLM"/>
    </source>
</evidence>
<keyword evidence="4" id="KW-1185">Reference proteome</keyword>
<feature type="chain" id="PRO_5011532827" description="Lipoprotein" evidence="2">
    <location>
        <begin position="19"/>
        <end position="107"/>
    </location>
</feature>
<gene>
    <name evidence="3" type="ORF">SAMN04488004_11637</name>
</gene>
<protein>
    <recommendedName>
        <fullName evidence="5">Lipoprotein</fullName>
    </recommendedName>
</protein>
<feature type="compositionally biased region" description="Pro residues" evidence="1">
    <location>
        <begin position="66"/>
        <end position="81"/>
    </location>
</feature>
<feature type="region of interest" description="Disordered" evidence="1">
    <location>
        <begin position="50"/>
        <end position="83"/>
    </location>
</feature>
<organism evidence="3 4">
    <name type="scientific">Loktanella salsilacus</name>
    <dbReference type="NCBI Taxonomy" id="195913"/>
    <lineage>
        <taxon>Bacteria</taxon>
        <taxon>Pseudomonadati</taxon>
        <taxon>Pseudomonadota</taxon>
        <taxon>Alphaproteobacteria</taxon>
        <taxon>Rhodobacterales</taxon>
        <taxon>Roseobacteraceae</taxon>
        <taxon>Loktanella</taxon>
    </lineage>
</organism>
<evidence type="ECO:0000313" key="4">
    <source>
        <dbReference type="Proteomes" id="UP000199550"/>
    </source>
</evidence>
<name>A0A1I4H855_9RHOB</name>
<keyword evidence="2" id="KW-0732">Signal</keyword>
<accession>A0A1I4H855</accession>
<dbReference type="STRING" id="195913.SAMN04488004_11637"/>
<dbReference type="PROSITE" id="PS51257">
    <property type="entry name" value="PROKAR_LIPOPROTEIN"/>
    <property type="match status" value="1"/>
</dbReference>
<feature type="signal peptide" evidence="2">
    <location>
        <begin position="1"/>
        <end position="18"/>
    </location>
</feature>
<reference evidence="3 4" key="1">
    <citation type="submission" date="2016-10" db="EMBL/GenBank/DDBJ databases">
        <authorList>
            <person name="de Groot N.N."/>
        </authorList>
    </citation>
    <scope>NUCLEOTIDE SEQUENCE [LARGE SCALE GENOMIC DNA]</scope>
    <source>
        <strain evidence="3 4">DSM 16199</strain>
    </source>
</reference>
<dbReference type="RefSeq" id="WP_090190490.1">
    <property type="nucleotide sequence ID" value="NZ_CAXIDI010000007.1"/>
</dbReference>
<evidence type="ECO:0000313" key="3">
    <source>
        <dbReference type="EMBL" id="SFL37807.1"/>
    </source>
</evidence>